<evidence type="ECO:0000313" key="3">
    <source>
        <dbReference type="Proteomes" id="UP000242700"/>
    </source>
</evidence>
<keyword evidence="1" id="KW-0175">Coiled coil</keyword>
<sequence length="74" mass="9038">MANLEKKEQKRINAHEKNIENSKEKIWKYEQKMSKPELSEEKKEKLRQKINEELHFIEIQENIIENPDFIAQTE</sequence>
<dbReference type="AlphaFoldDB" id="A0A1G8V7Y1"/>
<gene>
    <name evidence="2" type="ORF">SAMN05216187_101242</name>
</gene>
<dbReference type="Proteomes" id="UP000242700">
    <property type="component" value="Unassembled WGS sequence"/>
</dbReference>
<dbReference type="OrthoDB" id="2418552at2"/>
<proteinExistence type="predicted"/>
<evidence type="ECO:0000256" key="1">
    <source>
        <dbReference type="SAM" id="Coils"/>
    </source>
</evidence>
<dbReference type="STRING" id="586411.SAMN05216187_101242"/>
<evidence type="ECO:0000313" key="2">
    <source>
        <dbReference type="EMBL" id="SDJ62079.1"/>
    </source>
</evidence>
<dbReference type="RefSeq" id="WP_092594837.1">
    <property type="nucleotide sequence ID" value="NZ_FNFI01000001.1"/>
</dbReference>
<dbReference type="EMBL" id="FNFI01000001">
    <property type="protein sequence ID" value="SDJ62079.1"/>
    <property type="molecule type" value="Genomic_DNA"/>
</dbReference>
<accession>A0A1G8V7Y1</accession>
<name>A0A1G8V7Y1_9STAP</name>
<feature type="coiled-coil region" evidence="1">
    <location>
        <begin position="5"/>
        <end position="32"/>
    </location>
</feature>
<organism evidence="2 3">
    <name type="scientific">Jeotgalicoccus aerolatus</name>
    <dbReference type="NCBI Taxonomy" id="709510"/>
    <lineage>
        <taxon>Bacteria</taxon>
        <taxon>Bacillati</taxon>
        <taxon>Bacillota</taxon>
        <taxon>Bacilli</taxon>
        <taxon>Bacillales</taxon>
        <taxon>Staphylococcaceae</taxon>
        <taxon>Jeotgalicoccus</taxon>
    </lineage>
</organism>
<reference evidence="3" key="1">
    <citation type="submission" date="2016-10" db="EMBL/GenBank/DDBJ databases">
        <authorList>
            <person name="Varghese N."/>
            <person name="Submissions S."/>
        </authorList>
    </citation>
    <scope>NUCLEOTIDE SEQUENCE [LARGE SCALE GENOMIC DNA]</scope>
    <source>
        <strain evidence="3">CGMCC 1.8911</strain>
    </source>
</reference>
<protein>
    <submittedName>
        <fullName evidence="2">Uncharacterized protein</fullName>
    </submittedName>
</protein>